<sequence length="29" mass="3140">MSCFIDCNILLKVSSDQSIVLGGITAPWK</sequence>
<evidence type="ECO:0000313" key="1">
    <source>
        <dbReference type="EMBL" id="JAH41726.1"/>
    </source>
</evidence>
<dbReference type="EMBL" id="GBXM01066851">
    <property type="protein sequence ID" value="JAH41726.1"/>
    <property type="molecule type" value="Transcribed_RNA"/>
</dbReference>
<protein>
    <submittedName>
        <fullName evidence="1">Uncharacterized protein</fullName>
    </submittedName>
</protein>
<reference evidence="1" key="2">
    <citation type="journal article" date="2015" name="Fish Shellfish Immunol.">
        <title>Early steps in the European eel (Anguilla anguilla)-Vibrio vulnificus interaction in the gills: Role of the RtxA13 toxin.</title>
        <authorList>
            <person name="Callol A."/>
            <person name="Pajuelo D."/>
            <person name="Ebbesson L."/>
            <person name="Teles M."/>
            <person name="MacKenzie S."/>
            <person name="Amaro C."/>
        </authorList>
    </citation>
    <scope>NUCLEOTIDE SEQUENCE</scope>
</reference>
<accession>A0A0E9SKA5</accession>
<name>A0A0E9SKA5_ANGAN</name>
<proteinExistence type="predicted"/>
<organism evidence="1">
    <name type="scientific">Anguilla anguilla</name>
    <name type="common">European freshwater eel</name>
    <name type="synonym">Muraena anguilla</name>
    <dbReference type="NCBI Taxonomy" id="7936"/>
    <lineage>
        <taxon>Eukaryota</taxon>
        <taxon>Metazoa</taxon>
        <taxon>Chordata</taxon>
        <taxon>Craniata</taxon>
        <taxon>Vertebrata</taxon>
        <taxon>Euteleostomi</taxon>
        <taxon>Actinopterygii</taxon>
        <taxon>Neopterygii</taxon>
        <taxon>Teleostei</taxon>
        <taxon>Anguilliformes</taxon>
        <taxon>Anguillidae</taxon>
        <taxon>Anguilla</taxon>
    </lineage>
</organism>
<reference evidence="1" key="1">
    <citation type="submission" date="2014-11" db="EMBL/GenBank/DDBJ databases">
        <authorList>
            <person name="Amaro Gonzalez C."/>
        </authorList>
    </citation>
    <scope>NUCLEOTIDE SEQUENCE</scope>
</reference>
<dbReference type="AlphaFoldDB" id="A0A0E9SKA5"/>